<sequence length="508" mass="57107">MVLRTPPRVSTNENNKCLGGDSSATFSSSSGLSPSTSATVASKASQKVTQVSPMGDSNPISSHSSATMRSDFETSNRFTVLSDIDENNSDSDNDDEMPSATQNSHIRPPPIVLHNDENCVQLIIKELRKKFPDRVIFKYMSVGVKISARDMLTYNKILSDFKSKNRQFYSHDVRKIPPKKFLISGLPDFTGVEDDVKAEISEIYGLQPIEIAKIPPKNRRYSTHCLYVASFEKGATNIRELKKIEYLYNTKIFWDYYKQKPRGPTLCENCFLYGHGSRNCRMKTRCGKCGGLHNTEKCPPNTQIKCRNCNGGHLAQDLSCPARDNFIRMRNARSNINRRSGPPLPLPEARPPAPPPTSLDDFPMLPRNSIQRTRDFCQPGGFQANPSNVSNKNWGNQQQPRSGSFGHNDAQNQPTQSTNNVDKRDQRYLDGNSRPTIQPGNSSRHFSSQNTRQTPLNGRNGNVSQSNLFTSQELLDISMELLSGLRNCRSKIDQLQLMFNIIVKYIDD</sequence>
<evidence type="ECO:0000313" key="2">
    <source>
        <dbReference type="EnsemblMetazoa" id="PPAI007969-PA"/>
    </source>
</evidence>
<dbReference type="VEuPathDB" id="VectorBase:PPAI007969"/>
<feature type="compositionally biased region" description="Polar residues" evidence="1">
    <location>
        <begin position="40"/>
        <end position="52"/>
    </location>
</feature>
<evidence type="ECO:0008006" key="4">
    <source>
        <dbReference type="Google" id="ProtNLM"/>
    </source>
</evidence>
<dbReference type="AlphaFoldDB" id="A0A1B0DII4"/>
<feature type="compositionally biased region" description="Polar residues" evidence="1">
    <location>
        <begin position="409"/>
        <end position="420"/>
    </location>
</feature>
<name>A0A1B0DII4_PHLPP</name>
<feature type="compositionally biased region" description="Pro residues" evidence="1">
    <location>
        <begin position="342"/>
        <end position="357"/>
    </location>
</feature>
<dbReference type="EnsemblMetazoa" id="PPAI007969-RA">
    <property type="protein sequence ID" value="PPAI007969-PA"/>
    <property type="gene ID" value="PPAI007969"/>
</dbReference>
<evidence type="ECO:0000256" key="1">
    <source>
        <dbReference type="SAM" id="MobiDB-lite"/>
    </source>
</evidence>
<dbReference type="VEuPathDB" id="VectorBase:PPAPM1_010585"/>
<feature type="compositionally biased region" description="Acidic residues" evidence="1">
    <location>
        <begin position="83"/>
        <end position="97"/>
    </location>
</feature>
<feature type="region of interest" description="Disordered" evidence="1">
    <location>
        <begin position="1"/>
        <end position="110"/>
    </location>
</feature>
<dbReference type="EMBL" id="AJVK01062593">
    <property type="status" value="NOT_ANNOTATED_CDS"/>
    <property type="molecule type" value="Genomic_DNA"/>
</dbReference>
<protein>
    <recommendedName>
        <fullName evidence="4">Pre-C2HC domain-containing protein</fullName>
    </recommendedName>
</protein>
<keyword evidence="3" id="KW-1185">Reference proteome</keyword>
<accession>A0A1B0DII4</accession>
<feature type="compositionally biased region" description="Polar residues" evidence="1">
    <location>
        <begin position="384"/>
        <end position="402"/>
    </location>
</feature>
<feature type="region of interest" description="Disordered" evidence="1">
    <location>
        <begin position="334"/>
        <end position="465"/>
    </location>
</feature>
<organism evidence="2 3">
    <name type="scientific">Phlebotomus papatasi</name>
    <name type="common">Sandfly</name>
    <dbReference type="NCBI Taxonomy" id="29031"/>
    <lineage>
        <taxon>Eukaryota</taxon>
        <taxon>Metazoa</taxon>
        <taxon>Ecdysozoa</taxon>
        <taxon>Arthropoda</taxon>
        <taxon>Hexapoda</taxon>
        <taxon>Insecta</taxon>
        <taxon>Pterygota</taxon>
        <taxon>Neoptera</taxon>
        <taxon>Endopterygota</taxon>
        <taxon>Diptera</taxon>
        <taxon>Nematocera</taxon>
        <taxon>Psychodoidea</taxon>
        <taxon>Psychodidae</taxon>
        <taxon>Phlebotomus</taxon>
        <taxon>Phlebotomus</taxon>
    </lineage>
</organism>
<dbReference type="Proteomes" id="UP000092462">
    <property type="component" value="Unassembled WGS sequence"/>
</dbReference>
<proteinExistence type="predicted"/>
<feature type="compositionally biased region" description="Polar residues" evidence="1">
    <location>
        <begin position="58"/>
        <end position="79"/>
    </location>
</feature>
<feature type="compositionally biased region" description="Low complexity" evidence="1">
    <location>
        <begin position="22"/>
        <end position="39"/>
    </location>
</feature>
<feature type="compositionally biased region" description="Polar residues" evidence="1">
    <location>
        <begin position="433"/>
        <end position="465"/>
    </location>
</feature>
<reference evidence="2" key="1">
    <citation type="submission" date="2022-08" db="UniProtKB">
        <authorList>
            <consortium name="EnsemblMetazoa"/>
        </authorList>
    </citation>
    <scope>IDENTIFICATION</scope>
    <source>
        <strain evidence="2">Israel</strain>
    </source>
</reference>
<evidence type="ECO:0000313" key="3">
    <source>
        <dbReference type="Proteomes" id="UP000092462"/>
    </source>
</evidence>